<dbReference type="EnsemblPlants" id="ONIVA06G09250.1">
    <property type="protein sequence ID" value="ONIVA06G09250.1"/>
    <property type="gene ID" value="ONIVA06G09250"/>
</dbReference>
<feature type="signal peptide" evidence="1">
    <location>
        <begin position="1"/>
        <end position="31"/>
    </location>
</feature>
<sequence length="267" mass="28652">MSGCHVISLPSSSLYHTLLFSVLWASRPTAGEEAATMTREDCSSTAAWSPHSLLSTVCHGIGLVGGERGARIPLRLVLRYCSLSRAWAAALSSDAFIDHYLRLAKRRSQALHPAGIGVRRHGECVVARDSHEGGDDVFWEDRSGDIWKAAAGKELPLLGLGGTGGAQAALASVLPATTSSAAGSPLPPRARWPRVALSYLLREANRRRGCGEKGFGEQGGRLTAMQLSMLLAAAAAALPWEWRPNMPTVSTYTHLDYHVFDLHWSSG</sequence>
<dbReference type="Gramene" id="ONIVA06G09250.1">
    <property type="protein sequence ID" value="ONIVA06G09250.1"/>
    <property type="gene ID" value="ONIVA06G09250"/>
</dbReference>
<proteinExistence type="predicted"/>
<dbReference type="HOGENOM" id="CLU_1043448_0_0_1"/>
<keyword evidence="3" id="KW-1185">Reference proteome</keyword>
<accession>A0A0E0HMX8</accession>
<dbReference type="Proteomes" id="UP000006591">
    <property type="component" value="Chromosome 6"/>
</dbReference>
<organism evidence="2">
    <name type="scientific">Oryza nivara</name>
    <name type="common">Indian wild rice</name>
    <name type="synonym">Oryza sativa f. spontanea</name>
    <dbReference type="NCBI Taxonomy" id="4536"/>
    <lineage>
        <taxon>Eukaryota</taxon>
        <taxon>Viridiplantae</taxon>
        <taxon>Streptophyta</taxon>
        <taxon>Embryophyta</taxon>
        <taxon>Tracheophyta</taxon>
        <taxon>Spermatophyta</taxon>
        <taxon>Magnoliopsida</taxon>
        <taxon>Liliopsida</taxon>
        <taxon>Poales</taxon>
        <taxon>Poaceae</taxon>
        <taxon>BOP clade</taxon>
        <taxon>Oryzoideae</taxon>
        <taxon>Oryzeae</taxon>
        <taxon>Oryzinae</taxon>
        <taxon>Oryza</taxon>
    </lineage>
</organism>
<name>A0A0E0HMX8_ORYNI</name>
<evidence type="ECO:0000256" key="1">
    <source>
        <dbReference type="SAM" id="SignalP"/>
    </source>
</evidence>
<evidence type="ECO:0000313" key="2">
    <source>
        <dbReference type="EnsemblPlants" id="ONIVA06G09250.1"/>
    </source>
</evidence>
<feature type="chain" id="PRO_5002362079" description="F-box domain-containing protein" evidence="1">
    <location>
        <begin position="32"/>
        <end position="267"/>
    </location>
</feature>
<reference evidence="2" key="1">
    <citation type="submission" date="2015-04" db="UniProtKB">
        <authorList>
            <consortium name="EnsemblPlants"/>
        </authorList>
    </citation>
    <scope>IDENTIFICATION</scope>
    <source>
        <strain evidence="2">SL10</strain>
    </source>
</reference>
<evidence type="ECO:0008006" key="4">
    <source>
        <dbReference type="Google" id="ProtNLM"/>
    </source>
</evidence>
<evidence type="ECO:0000313" key="3">
    <source>
        <dbReference type="Proteomes" id="UP000006591"/>
    </source>
</evidence>
<dbReference type="AlphaFoldDB" id="A0A0E0HMX8"/>
<reference evidence="2" key="2">
    <citation type="submission" date="2018-04" db="EMBL/GenBank/DDBJ databases">
        <title>OnivRS2 (Oryza nivara Reference Sequence Version 2).</title>
        <authorList>
            <person name="Zhang J."/>
            <person name="Kudrna D."/>
            <person name="Lee S."/>
            <person name="Talag J."/>
            <person name="Rajasekar S."/>
            <person name="Welchert J."/>
            <person name="Hsing Y.-I."/>
            <person name="Wing R.A."/>
        </authorList>
    </citation>
    <scope>NUCLEOTIDE SEQUENCE [LARGE SCALE GENOMIC DNA]</scope>
    <source>
        <strain evidence="2">SL10</strain>
    </source>
</reference>
<keyword evidence="1" id="KW-0732">Signal</keyword>
<protein>
    <recommendedName>
        <fullName evidence="4">F-box domain-containing protein</fullName>
    </recommendedName>
</protein>